<dbReference type="Gene3D" id="3.40.30.10">
    <property type="entry name" value="Glutaredoxin"/>
    <property type="match status" value="1"/>
</dbReference>
<evidence type="ECO:0000313" key="8">
    <source>
        <dbReference type="Proteomes" id="UP001530293"/>
    </source>
</evidence>
<comment type="caution">
    <text evidence="7">The sequence shown here is derived from an EMBL/GenBank/DDBJ whole genome shotgun (WGS) entry which is preliminary data.</text>
</comment>
<dbReference type="Proteomes" id="UP001530293">
    <property type="component" value="Unassembled WGS sequence"/>
</dbReference>
<dbReference type="PROSITE" id="PS51354">
    <property type="entry name" value="GLUTAREDOXIN_2"/>
    <property type="match status" value="1"/>
</dbReference>
<proteinExistence type="predicted"/>
<evidence type="ECO:0000256" key="2">
    <source>
        <dbReference type="ARBA" id="ARBA00022982"/>
    </source>
</evidence>
<feature type="signal peptide" evidence="5">
    <location>
        <begin position="1"/>
        <end position="19"/>
    </location>
</feature>
<dbReference type="InterPro" id="IPR011767">
    <property type="entry name" value="GLR_AS"/>
</dbReference>
<dbReference type="CDD" id="cd03419">
    <property type="entry name" value="GRX_GRXh_1_2_like"/>
    <property type="match status" value="1"/>
</dbReference>
<organism evidence="7 8">
    <name type="scientific">Discostella pseudostelligera</name>
    <dbReference type="NCBI Taxonomy" id="259834"/>
    <lineage>
        <taxon>Eukaryota</taxon>
        <taxon>Sar</taxon>
        <taxon>Stramenopiles</taxon>
        <taxon>Ochrophyta</taxon>
        <taxon>Bacillariophyta</taxon>
        <taxon>Coscinodiscophyceae</taxon>
        <taxon>Thalassiosirophycidae</taxon>
        <taxon>Stephanodiscales</taxon>
        <taxon>Stephanodiscaceae</taxon>
        <taxon>Discostella</taxon>
    </lineage>
</organism>
<evidence type="ECO:0000259" key="6">
    <source>
        <dbReference type="Pfam" id="PF00462"/>
    </source>
</evidence>
<reference evidence="7 8" key="1">
    <citation type="submission" date="2024-10" db="EMBL/GenBank/DDBJ databases">
        <title>Updated reference genomes for cyclostephanoid diatoms.</title>
        <authorList>
            <person name="Roberts W.R."/>
            <person name="Alverson A.J."/>
        </authorList>
    </citation>
    <scope>NUCLEOTIDE SEQUENCE [LARGE SCALE GENOMIC DNA]</scope>
    <source>
        <strain evidence="7 8">AJA232-27</strain>
    </source>
</reference>
<keyword evidence="1" id="KW-0813">Transport</keyword>
<dbReference type="FunFam" id="3.40.30.10:FF:000026">
    <property type="entry name" value="Glutaredoxin 2"/>
    <property type="match status" value="1"/>
</dbReference>
<sequence>MKVFLAMLGSVVLAGAAVAFRAAAPTTVMRASTVAFATPVEFAKSEIASSDVVVFSKTYCPYCTATKQLFSGMNIDAKVIELDKLDNGSEIQSALLDITGQRTVPNVFIKGKHLGGNDVTQAAAKNGKLKEMLG</sequence>
<evidence type="ECO:0000256" key="4">
    <source>
        <dbReference type="ARBA" id="ARBA00023284"/>
    </source>
</evidence>
<name>A0ABD3M0M4_9STRA</name>
<keyword evidence="2" id="KW-0249">Electron transport</keyword>
<dbReference type="InterPro" id="IPR036249">
    <property type="entry name" value="Thioredoxin-like_sf"/>
</dbReference>
<dbReference type="EMBL" id="JALLBG020000263">
    <property type="protein sequence ID" value="KAL3757548.1"/>
    <property type="molecule type" value="Genomic_DNA"/>
</dbReference>
<dbReference type="PRINTS" id="PR00160">
    <property type="entry name" value="GLUTAREDOXIN"/>
</dbReference>
<feature type="chain" id="PRO_5044841643" description="Glutaredoxin domain-containing protein" evidence="5">
    <location>
        <begin position="20"/>
        <end position="134"/>
    </location>
</feature>
<dbReference type="Pfam" id="PF00462">
    <property type="entry name" value="Glutaredoxin"/>
    <property type="match status" value="1"/>
</dbReference>
<gene>
    <name evidence="7" type="ORF">ACHAWU_010180</name>
</gene>
<dbReference type="AlphaFoldDB" id="A0ABD3M0M4"/>
<protein>
    <recommendedName>
        <fullName evidence="6">Glutaredoxin domain-containing protein</fullName>
    </recommendedName>
</protein>
<keyword evidence="4" id="KW-0676">Redox-active center</keyword>
<evidence type="ECO:0000256" key="1">
    <source>
        <dbReference type="ARBA" id="ARBA00022448"/>
    </source>
</evidence>
<dbReference type="InterPro" id="IPR002109">
    <property type="entry name" value="Glutaredoxin"/>
</dbReference>
<dbReference type="SUPFAM" id="SSF52833">
    <property type="entry name" value="Thioredoxin-like"/>
    <property type="match status" value="1"/>
</dbReference>
<dbReference type="GO" id="GO:0003824">
    <property type="term" value="F:catalytic activity"/>
    <property type="evidence" value="ECO:0007669"/>
    <property type="project" value="UniProtKB-ARBA"/>
</dbReference>
<feature type="domain" description="Glutaredoxin" evidence="6">
    <location>
        <begin position="52"/>
        <end position="113"/>
    </location>
</feature>
<evidence type="ECO:0000256" key="3">
    <source>
        <dbReference type="ARBA" id="ARBA00023157"/>
    </source>
</evidence>
<keyword evidence="5" id="KW-0732">Signal</keyword>
<dbReference type="PROSITE" id="PS00195">
    <property type="entry name" value="GLUTAREDOXIN_1"/>
    <property type="match status" value="1"/>
</dbReference>
<evidence type="ECO:0000313" key="7">
    <source>
        <dbReference type="EMBL" id="KAL3757548.1"/>
    </source>
</evidence>
<dbReference type="NCBIfam" id="TIGR02180">
    <property type="entry name" value="GRX_euk"/>
    <property type="match status" value="1"/>
</dbReference>
<keyword evidence="8" id="KW-1185">Reference proteome</keyword>
<keyword evidence="3" id="KW-1015">Disulfide bond</keyword>
<accession>A0ABD3M0M4</accession>
<dbReference type="InterPro" id="IPR014025">
    <property type="entry name" value="Glutaredoxin_subgr"/>
</dbReference>
<dbReference type="InterPro" id="IPR011899">
    <property type="entry name" value="Glutaredoxin_euk/vir"/>
</dbReference>
<dbReference type="PANTHER" id="PTHR45694:SF18">
    <property type="entry name" value="GLUTAREDOXIN-1-RELATED"/>
    <property type="match status" value="1"/>
</dbReference>
<evidence type="ECO:0000256" key="5">
    <source>
        <dbReference type="SAM" id="SignalP"/>
    </source>
</evidence>
<dbReference type="PANTHER" id="PTHR45694">
    <property type="entry name" value="GLUTAREDOXIN 2"/>
    <property type="match status" value="1"/>
</dbReference>